<keyword evidence="2" id="KW-1185">Reference proteome</keyword>
<reference evidence="2" key="1">
    <citation type="journal article" date="2017" name="Nature">
        <title>The sunflower genome provides insights into oil metabolism, flowering and Asterid evolution.</title>
        <authorList>
            <person name="Badouin H."/>
            <person name="Gouzy J."/>
            <person name="Grassa C.J."/>
            <person name="Murat F."/>
            <person name="Staton S.E."/>
            <person name="Cottret L."/>
            <person name="Lelandais-Briere C."/>
            <person name="Owens G.L."/>
            <person name="Carrere S."/>
            <person name="Mayjonade B."/>
            <person name="Legrand L."/>
            <person name="Gill N."/>
            <person name="Kane N.C."/>
            <person name="Bowers J.E."/>
            <person name="Hubner S."/>
            <person name="Bellec A."/>
            <person name="Berard A."/>
            <person name="Berges H."/>
            <person name="Blanchet N."/>
            <person name="Boniface M.C."/>
            <person name="Brunel D."/>
            <person name="Catrice O."/>
            <person name="Chaidir N."/>
            <person name="Claudel C."/>
            <person name="Donnadieu C."/>
            <person name="Faraut T."/>
            <person name="Fievet G."/>
            <person name="Helmstetter N."/>
            <person name="King M."/>
            <person name="Knapp S.J."/>
            <person name="Lai Z."/>
            <person name="Le Paslier M.C."/>
            <person name="Lippi Y."/>
            <person name="Lorenzon L."/>
            <person name="Mandel J.R."/>
            <person name="Marage G."/>
            <person name="Marchand G."/>
            <person name="Marquand E."/>
            <person name="Bret-Mestries E."/>
            <person name="Morien E."/>
            <person name="Nambeesan S."/>
            <person name="Nguyen T."/>
            <person name="Pegot-Espagnet P."/>
            <person name="Pouilly N."/>
            <person name="Raftis F."/>
            <person name="Sallet E."/>
            <person name="Schiex T."/>
            <person name="Thomas J."/>
            <person name="Vandecasteele C."/>
            <person name="Vares D."/>
            <person name="Vear F."/>
            <person name="Vautrin S."/>
            <person name="Crespi M."/>
            <person name="Mangin B."/>
            <person name="Burke J.M."/>
            <person name="Salse J."/>
            <person name="Munos S."/>
            <person name="Vincourt P."/>
            <person name="Rieseberg L.H."/>
            <person name="Langlade N.B."/>
        </authorList>
    </citation>
    <scope>NUCLEOTIDE SEQUENCE [LARGE SCALE GENOMIC DNA]</scope>
    <source>
        <strain evidence="2">cv. SF193</strain>
    </source>
</reference>
<gene>
    <name evidence="1" type="ORF">HannXRQ_Chr14g0435911</name>
</gene>
<dbReference type="InParanoid" id="A0A251SFC4"/>
<dbReference type="Proteomes" id="UP000215914">
    <property type="component" value="Chromosome 14"/>
</dbReference>
<dbReference type="EMBL" id="CM007903">
    <property type="protein sequence ID" value="OTF97554.1"/>
    <property type="molecule type" value="Genomic_DNA"/>
</dbReference>
<sequence length="80" mass="9154">MLTPLAPVGYFRIYLSIVDTLDPYIHIFPRLSTLVPPKYSFSRLELMTRVYTLLDTNFQGVTDVLAFDATYSTNRLVPPP</sequence>
<dbReference type="AlphaFoldDB" id="A0A251SFC4"/>
<accession>A0A251SFC4</accession>
<organism evidence="1 2">
    <name type="scientific">Helianthus annuus</name>
    <name type="common">Common sunflower</name>
    <dbReference type="NCBI Taxonomy" id="4232"/>
    <lineage>
        <taxon>Eukaryota</taxon>
        <taxon>Viridiplantae</taxon>
        <taxon>Streptophyta</taxon>
        <taxon>Embryophyta</taxon>
        <taxon>Tracheophyta</taxon>
        <taxon>Spermatophyta</taxon>
        <taxon>Magnoliopsida</taxon>
        <taxon>eudicotyledons</taxon>
        <taxon>Gunneridae</taxon>
        <taxon>Pentapetalae</taxon>
        <taxon>asterids</taxon>
        <taxon>campanulids</taxon>
        <taxon>Asterales</taxon>
        <taxon>Asteraceae</taxon>
        <taxon>Asteroideae</taxon>
        <taxon>Heliantheae alliance</taxon>
        <taxon>Heliantheae</taxon>
        <taxon>Helianthus</taxon>
    </lineage>
</organism>
<protein>
    <submittedName>
        <fullName evidence="1">Uncharacterized protein</fullName>
    </submittedName>
</protein>
<evidence type="ECO:0000313" key="1">
    <source>
        <dbReference type="EMBL" id="OTF97554.1"/>
    </source>
</evidence>
<name>A0A251SFC4_HELAN</name>
<proteinExistence type="predicted"/>
<evidence type="ECO:0000313" key="2">
    <source>
        <dbReference type="Proteomes" id="UP000215914"/>
    </source>
</evidence>